<dbReference type="AlphaFoldDB" id="A0A0G0BHI6"/>
<name>A0A0G0BHI6_9BACT</name>
<dbReference type="PATRIC" id="fig|1618767.3.peg.148"/>
<dbReference type="EMBL" id="LBOG01000002">
    <property type="protein sequence ID" value="KKP30512.1"/>
    <property type="molecule type" value="Genomic_DNA"/>
</dbReference>
<dbReference type="InterPro" id="IPR051162">
    <property type="entry name" value="T4SS_component"/>
</dbReference>
<evidence type="ECO:0000313" key="2">
    <source>
        <dbReference type="Proteomes" id="UP000034934"/>
    </source>
</evidence>
<proteinExistence type="predicted"/>
<gene>
    <name evidence="1" type="ORF">UR19_C0002G0033</name>
</gene>
<dbReference type="SUPFAM" id="SSF52540">
    <property type="entry name" value="P-loop containing nucleoside triphosphate hydrolases"/>
    <property type="match status" value="1"/>
</dbReference>
<evidence type="ECO:0000313" key="1">
    <source>
        <dbReference type="EMBL" id="KKP30512.1"/>
    </source>
</evidence>
<protein>
    <submittedName>
        <fullName evidence="1">Uncharacterized protein</fullName>
    </submittedName>
</protein>
<comment type="caution">
    <text evidence="1">The sequence shown here is derived from an EMBL/GenBank/DDBJ whole genome shotgun (WGS) entry which is preliminary data.</text>
</comment>
<organism evidence="1 2">
    <name type="scientific">Candidatus Nomurabacteria bacterium GW2011_GWF1_31_48</name>
    <dbReference type="NCBI Taxonomy" id="1618767"/>
    <lineage>
        <taxon>Bacteria</taxon>
        <taxon>Candidatus Nomuraibacteriota</taxon>
    </lineage>
</organism>
<dbReference type="InterPro" id="IPR027417">
    <property type="entry name" value="P-loop_NTPase"/>
</dbReference>
<dbReference type="PANTHER" id="PTHR30121">
    <property type="entry name" value="UNCHARACTERIZED PROTEIN YJGR-RELATED"/>
    <property type="match status" value="1"/>
</dbReference>
<sequence>MNNIIIGINKYHGKTTIIKYAEKDRLRHMYMVGKTGVGKSTIYQNMCLQDIENQEGVCFIDPHGESIDWLLKNIPKDRLKDVVLFDPSDIDFPFGLNILEAHSEIEKDFLVNECIQIFYKLFDPQKTGIIGPQFEHWLRNAALTIMAGPDGGSLIEIPKLFIDHKFEMEKRKYLTDPLVIEFWTKQMSKTSDFHKSEMLNYFMSKFGQFMNNTLMRNIIGQHRSSFDFENLMDNKKILLVNLSKGKIGDINAHMLGLIILSKLQAGILKRANKESSDRKPFYLYVDEFQNFTTDTFISMLSESRKYGLGVHITNQYLAQLPKNIKDSVLGNVGTILSFEIGTEDAEILSKEFMPIAIEDFINLPKFSFYIKLMIDGKTSNAFSGIGILPETSKFPIATKEAIETFNKLYYGSPRVLVEKIINKNWI</sequence>
<reference evidence="1 2" key="1">
    <citation type="journal article" date="2015" name="Nature">
        <title>rRNA introns, odd ribosomes, and small enigmatic genomes across a large radiation of phyla.</title>
        <authorList>
            <person name="Brown C.T."/>
            <person name="Hug L.A."/>
            <person name="Thomas B.C."/>
            <person name="Sharon I."/>
            <person name="Castelle C.J."/>
            <person name="Singh A."/>
            <person name="Wilkins M.J."/>
            <person name="Williams K.H."/>
            <person name="Banfield J.F."/>
        </authorList>
    </citation>
    <scope>NUCLEOTIDE SEQUENCE [LARGE SCALE GENOMIC DNA]</scope>
</reference>
<accession>A0A0G0BHI6</accession>
<dbReference type="Proteomes" id="UP000034934">
    <property type="component" value="Unassembled WGS sequence"/>
</dbReference>
<dbReference type="Gene3D" id="3.40.50.300">
    <property type="entry name" value="P-loop containing nucleotide triphosphate hydrolases"/>
    <property type="match status" value="2"/>
</dbReference>
<dbReference type="PANTHER" id="PTHR30121:SF6">
    <property type="entry name" value="SLR6007 PROTEIN"/>
    <property type="match status" value="1"/>
</dbReference>